<dbReference type="Proteomes" id="UP000799424">
    <property type="component" value="Unassembled WGS sequence"/>
</dbReference>
<keyword evidence="2" id="KW-1185">Reference proteome</keyword>
<accession>A0A6A6ZUG6</accession>
<proteinExistence type="predicted"/>
<reference evidence="1" key="1">
    <citation type="journal article" date="2020" name="Stud. Mycol.">
        <title>101 Dothideomycetes genomes: a test case for predicting lifestyles and emergence of pathogens.</title>
        <authorList>
            <person name="Haridas S."/>
            <person name="Albert R."/>
            <person name="Binder M."/>
            <person name="Bloem J."/>
            <person name="Labutti K."/>
            <person name="Salamov A."/>
            <person name="Andreopoulos B."/>
            <person name="Baker S."/>
            <person name="Barry K."/>
            <person name="Bills G."/>
            <person name="Bluhm B."/>
            <person name="Cannon C."/>
            <person name="Castanera R."/>
            <person name="Culley D."/>
            <person name="Daum C."/>
            <person name="Ezra D."/>
            <person name="Gonzalez J."/>
            <person name="Henrissat B."/>
            <person name="Kuo A."/>
            <person name="Liang C."/>
            <person name="Lipzen A."/>
            <person name="Lutzoni F."/>
            <person name="Magnuson J."/>
            <person name="Mondo S."/>
            <person name="Nolan M."/>
            <person name="Ohm R."/>
            <person name="Pangilinan J."/>
            <person name="Park H.-J."/>
            <person name="Ramirez L."/>
            <person name="Alfaro M."/>
            <person name="Sun H."/>
            <person name="Tritt A."/>
            <person name="Yoshinaga Y."/>
            <person name="Zwiers L.-H."/>
            <person name="Turgeon B."/>
            <person name="Goodwin S."/>
            <person name="Spatafora J."/>
            <person name="Crous P."/>
            <person name="Grigoriev I."/>
        </authorList>
    </citation>
    <scope>NUCLEOTIDE SEQUENCE</scope>
    <source>
        <strain evidence="1">CBS 113818</strain>
    </source>
</reference>
<dbReference type="AlphaFoldDB" id="A0A6A6ZUG6"/>
<sequence length="49" mass="5198">SSGRTVRGSLPPLLSCLLKRLSITLASGGHILVALNALRVRLDVNKSPF</sequence>
<feature type="non-terminal residue" evidence="1">
    <location>
        <position position="1"/>
    </location>
</feature>
<evidence type="ECO:0000313" key="1">
    <source>
        <dbReference type="EMBL" id="KAF2824094.1"/>
    </source>
</evidence>
<protein>
    <submittedName>
        <fullName evidence="1">Uncharacterized protein</fullName>
    </submittedName>
</protein>
<name>A0A6A6ZUG6_9PLEO</name>
<gene>
    <name evidence="1" type="ORF">CC86DRAFT_372212</name>
</gene>
<organism evidence="1 2">
    <name type="scientific">Ophiobolus disseminans</name>
    <dbReference type="NCBI Taxonomy" id="1469910"/>
    <lineage>
        <taxon>Eukaryota</taxon>
        <taxon>Fungi</taxon>
        <taxon>Dikarya</taxon>
        <taxon>Ascomycota</taxon>
        <taxon>Pezizomycotina</taxon>
        <taxon>Dothideomycetes</taxon>
        <taxon>Pleosporomycetidae</taxon>
        <taxon>Pleosporales</taxon>
        <taxon>Pleosporineae</taxon>
        <taxon>Phaeosphaeriaceae</taxon>
        <taxon>Ophiobolus</taxon>
    </lineage>
</organism>
<evidence type="ECO:0000313" key="2">
    <source>
        <dbReference type="Proteomes" id="UP000799424"/>
    </source>
</evidence>
<dbReference type="EMBL" id="MU006231">
    <property type="protein sequence ID" value="KAF2824094.1"/>
    <property type="molecule type" value="Genomic_DNA"/>
</dbReference>